<proteinExistence type="predicted"/>
<protein>
    <submittedName>
        <fullName evidence="2">Uncharacterized protein</fullName>
    </submittedName>
</protein>
<comment type="caution">
    <text evidence="2">The sequence shown here is derived from an EMBL/GenBank/DDBJ whole genome shotgun (WGS) entry which is preliminary data.</text>
</comment>
<keyword evidence="3" id="KW-1185">Reference proteome</keyword>
<gene>
    <name evidence="2" type="ORF">B0I35DRAFT_456756</name>
</gene>
<dbReference type="EMBL" id="JAGPNK010000001">
    <property type="protein sequence ID" value="KAH7329371.1"/>
    <property type="molecule type" value="Genomic_DNA"/>
</dbReference>
<evidence type="ECO:0000313" key="2">
    <source>
        <dbReference type="EMBL" id="KAH7329371.1"/>
    </source>
</evidence>
<reference evidence="2" key="1">
    <citation type="journal article" date="2021" name="Nat. Commun.">
        <title>Genetic determinants of endophytism in the Arabidopsis root mycobiome.</title>
        <authorList>
            <person name="Mesny F."/>
            <person name="Miyauchi S."/>
            <person name="Thiergart T."/>
            <person name="Pickel B."/>
            <person name="Atanasova L."/>
            <person name="Karlsson M."/>
            <person name="Huettel B."/>
            <person name="Barry K.W."/>
            <person name="Haridas S."/>
            <person name="Chen C."/>
            <person name="Bauer D."/>
            <person name="Andreopoulos W."/>
            <person name="Pangilinan J."/>
            <person name="LaButti K."/>
            <person name="Riley R."/>
            <person name="Lipzen A."/>
            <person name="Clum A."/>
            <person name="Drula E."/>
            <person name="Henrissat B."/>
            <person name="Kohler A."/>
            <person name="Grigoriev I.V."/>
            <person name="Martin F.M."/>
            <person name="Hacquard S."/>
        </authorList>
    </citation>
    <scope>NUCLEOTIDE SEQUENCE</scope>
    <source>
        <strain evidence="2">MPI-CAGE-CH-0235</strain>
    </source>
</reference>
<sequence>MREPTQKSHCGRQTSRFTFPGLSRVSPSSMLPDLVLSRLPRASIGSGRFHQRSKATRVNPLQASIWRCFVQMRPWWSSRLGCISNKASTLASPVCRARSKCTGTELTHATVVFPCPTSPARHALHLSRTCNNNMGQISGTIGYLEQDKSSPQHADGHRITEKIRRL</sequence>
<accession>A0A8K0WYY4</accession>
<name>A0A8K0WYY4_9HYPO</name>
<dbReference type="Proteomes" id="UP000813444">
    <property type="component" value="Unassembled WGS sequence"/>
</dbReference>
<evidence type="ECO:0000256" key="1">
    <source>
        <dbReference type="SAM" id="MobiDB-lite"/>
    </source>
</evidence>
<feature type="region of interest" description="Disordered" evidence="1">
    <location>
        <begin position="146"/>
        <end position="166"/>
    </location>
</feature>
<dbReference type="AlphaFoldDB" id="A0A8K0WYY4"/>
<evidence type="ECO:0000313" key="3">
    <source>
        <dbReference type="Proteomes" id="UP000813444"/>
    </source>
</evidence>
<organism evidence="2 3">
    <name type="scientific">Stachybotrys elegans</name>
    <dbReference type="NCBI Taxonomy" id="80388"/>
    <lineage>
        <taxon>Eukaryota</taxon>
        <taxon>Fungi</taxon>
        <taxon>Dikarya</taxon>
        <taxon>Ascomycota</taxon>
        <taxon>Pezizomycotina</taxon>
        <taxon>Sordariomycetes</taxon>
        <taxon>Hypocreomycetidae</taxon>
        <taxon>Hypocreales</taxon>
        <taxon>Stachybotryaceae</taxon>
        <taxon>Stachybotrys</taxon>
    </lineage>
</organism>